<proteinExistence type="predicted"/>
<sequence length="89" mass="10151">MQNKDKNAQYLTTAELARLLGVSRIAVFKKIRTGKIKGFKIGRNYVIPTEEFMTAVGTFISQEKKEEIRKIVKKAVDEYGETLKLLGEE</sequence>
<evidence type="ECO:0000313" key="2">
    <source>
        <dbReference type="EMBL" id="OHB03700.1"/>
    </source>
</evidence>
<dbReference type="GO" id="GO:0003677">
    <property type="term" value="F:DNA binding"/>
    <property type="evidence" value="ECO:0007669"/>
    <property type="project" value="InterPro"/>
</dbReference>
<dbReference type="InterPro" id="IPR041657">
    <property type="entry name" value="HTH_17"/>
</dbReference>
<dbReference type="Proteomes" id="UP000176800">
    <property type="component" value="Unassembled WGS sequence"/>
</dbReference>
<reference evidence="2 3" key="1">
    <citation type="journal article" date="2016" name="Nat. Commun.">
        <title>Thousands of microbial genomes shed light on interconnected biogeochemical processes in an aquifer system.</title>
        <authorList>
            <person name="Anantharaman K."/>
            <person name="Brown C.T."/>
            <person name="Hug L.A."/>
            <person name="Sharon I."/>
            <person name="Castelle C.J."/>
            <person name="Probst A.J."/>
            <person name="Thomas B.C."/>
            <person name="Singh A."/>
            <person name="Wilkins M.J."/>
            <person name="Karaoz U."/>
            <person name="Brodie E.L."/>
            <person name="Williams K.H."/>
            <person name="Hubbard S.S."/>
            <person name="Banfield J.F."/>
        </authorList>
    </citation>
    <scope>NUCLEOTIDE SEQUENCE [LARGE SCALE GENOMIC DNA]</scope>
</reference>
<evidence type="ECO:0000313" key="3">
    <source>
        <dbReference type="Proteomes" id="UP000176800"/>
    </source>
</evidence>
<feature type="domain" description="Helix-turn-helix" evidence="1">
    <location>
        <begin position="10"/>
        <end position="53"/>
    </location>
</feature>
<organism evidence="2 3">
    <name type="scientific">Candidatus Zambryskibacteria bacterium RIFCSPLOWO2_01_FULL_45_21</name>
    <dbReference type="NCBI Taxonomy" id="1802761"/>
    <lineage>
        <taxon>Bacteria</taxon>
        <taxon>Candidatus Zambryskiibacteriota</taxon>
    </lineage>
</organism>
<gene>
    <name evidence="2" type="ORF">A3B14_01495</name>
</gene>
<accession>A0A1G2U456</accession>
<dbReference type="Pfam" id="PF12728">
    <property type="entry name" value="HTH_17"/>
    <property type="match status" value="1"/>
</dbReference>
<name>A0A1G2U456_9BACT</name>
<dbReference type="InterPro" id="IPR010093">
    <property type="entry name" value="SinI_DNA-bd"/>
</dbReference>
<dbReference type="NCBIfam" id="TIGR01764">
    <property type="entry name" value="excise"/>
    <property type="match status" value="1"/>
</dbReference>
<evidence type="ECO:0000259" key="1">
    <source>
        <dbReference type="Pfam" id="PF12728"/>
    </source>
</evidence>
<dbReference type="EMBL" id="MHWE01000014">
    <property type="protein sequence ID" value="OHB03700.1"/>
    <property type="molecule type" value="Genomic_DNA"/>
</dbReference>
<comment type="caution">
    <text evidence="2">The sequence shown here is derived from an EMBL/GenBank/DDBJ whole genome shotgun (WGS) entry which is preliminary data.</text>
</comment>
<protein>
    <recommendedName>
        <fullName evidence="1">Helix-turn-helix domain-containing protein</fullName>
    </recommendedName>
</protein>
<dbReference type="AlphaFoldDB" id="A0A1G2U456"/>